<evidence type="ECO:0000256" key="1">
    <source>
        <dbReference type="ARBA" id="ARBA00023002"/>
    </source>
</evidence>
<dbReference type="InterPro" id="IPR011251">
    <property type="entry name" value="Luciferase-like_dom"/>
</dbReference>
<gene>
    <name evidence="3" type="ORF">FNH06_34345</name>
</gene>
<evidence type="ECO:0000313" key="3">
    <source>
        <dbReference type="EMBL" id="TVT16626.1"/>
    </source>
</evidence>
<dbReference type="InterPro" id="IPR050564">
    <property type="entry name" value="F420-G6PD/mer"/>
</dbReference>
<protein>
    <submittedName>
        <fullName evidence="3">LLM class flavin-dependent oxidoreductase</fullName>
    </submittedName>
</protein>
<comment type="caution">
    <text evidence="3">The sequence shown here is derived from an EMBL/GenBank/DDBJ whole genome shotgun (WGS) entry which is preliminary data.</text>
</comment>
<dbReference type="PANTHER" id="PTHR43244">
    <property type="match status" value="1"/>
</dbReference>
<dbReference type="RefSeq" id="WP_144644311.1">
    <property type="nucleotide sequence ID" value="NZ_BNAX01000007.1"/>
</dbReference>
<dbReference type="AlphaFoldDB" id="A0A557ZX97"/>
<sequence>MRIGIGIPNTVPGTTGPLILDWARRAEERGFAFVSTIGRVGYPSYDSLTALAAVAGATSRIGLVTNAVLGPTYPDAVLAKITMTVAQLSGGRLTLGLGVGARESDYLPAEREFAGRGAAFDRQLELLHRAWRGDPVAAGDFPGEQRPVAPPGADIPVLIGGHGNRAVRRTARWGAGWTGAGGGPRRAEPTIKEIRQAWQDAGREGEPRLLGLAYFSTDDSKADESDRYLRSYYAYAGDHANTIAEGAVRTPGEIRGILRDFEAVGMNELTFTPTLADVAEVDRLADLLR</sequence>
<feature type="domain" description="Luciferase-like" evidence="2">
    <location>
        <begin position="18"/>
        <end position="249"/>
    </location>
</feature>
<proteinExistence type="predicted"/>
<keyword evidence="1" id="KW-0560">Oxidoreductase</keyword>
<dbReference type="SUPFAM" id="SSF51679">
    <property type="entry name" value="Bacterial luciferase-like"/>
    <property type="match status" value="1"/>
</dbReference>
<dbReference type="Pfam" id="PF00296">
    <property type="entry name" value="Bac_luciferase"/>
    <property type="match status" value="1"/>
</dbReference>
<accession>A0A557ZX97</accession>
<dbReference type="GO" id="GO:0016705">
    <property type="term" value="F:oxidoreductase activity, acting on paired donors, with incorporation or reduction of molecular oxygen"/>
    <property type="evidence" value="ECO:0007669"/>
    <property type="project" value="InterPro"/>
</dbReference>
<evidence type="ECO:0000313" key="4">
    <source>
        <dbReference type="Proteomes" id="UP000318578"/>
    </source>
</evidence>
<keyword evidence="4" id="KW-1185">Reference proteome</keyword>
<dbReference type="OrthoDB" id="5723200at2"/>
<dbReference type="InterPro" id="IPR036661">
    <property type="entry name" value="Luciferase-like_sf"/>
</dbReference>
<dbReference type="EMBL" id="VJZA01000099">
    <property type="protein sequence ID" value="TVT16626.1"/>
    <property type="molecule type" value="Genomic_DNA"/>
</dbReference>
<evidence type="ECO:0000259" key="2">
    <source>
        <dbReference type="Pfam" id="PF00296"/>
    </source>
</evidence>
<dbReference type="Proteomes" id="UP000318578">
    <property type="component" value="Unassembled WGS sequence"/>
</dbReference>
<dbReference type="PANTHER" id="PTHR43244:SF1">
    <property type="entry name" value="5,10-METHYLENETETRAHYDROMETHANOPTERIN REDUCTASE"/>
    <property type="match status" value="1"/>
</dbReference>
<reference evidence="3 4" key="1">
    <citation type="submission" date="2019-07" db="EMBL/GenBank/DDBJ databases">
        <title>New species of Amycolatopsis and Streptomyces.</title>
        <authorList>
            <person name="Duangmal K."/>
            <person name="Teo W.F.A."/>
            <person name="Lipun K."/>
        </authorList>
    </citation>
    <scope>NUCLEOTIDE SEQUENCE [LARGE SCALE GENOMIC DNA]</scope>
    <source>
        <strain evidence="3 4">JCM 30562</strain>
    </source>
</reference>
<organism evidence="3 4">
    <name type="scientific">Amycolatopsis acidiphila</name>
    <dbReference type="NCBI Taxonomy" id="715473"/>
    <lineage>
        <taxon>Bacteria</taxon>
        <taxon>Bacillati</taxon>
        <taxon>Actinomycetota</taxon>
        <taxon>Actinomycetes</taxon>
        <taxon>Pseudonocardiales</taxon>
        <taxon>Pseudonocardiaceae</taxon>
        <taxon>Amycolatopsis</taxon>
    </lineage>
</organism>
<dbReference type="Gene3D" id="3.20.20.30">
    <property type="entry name" value="Luciferase-like domain"/>
    <property type="match status" value="1"/>
</dbReference>
<name>A0A557ZX97_9PSEU</name>